<evidence type="ECO:0000313" key="2">
    <source>
        <dbReference type="Proteomes" id="UP000789375"/>
    </source>
</evidence>
<dbReference type="Proteomes" id="UP000789375">
    <property type="component" value="Unassembled WGS sequence"/>
</dbReference>
<name>A0A9N9DYH8_FUNMO</name>
<dbReference type="EMBL" id="CAJVPP010004618">
    <property type="protein sequence ID" value="CAG8652810.1"/>
    <property type="molecule type" value="Genomic_DNA"/>
</dbReference>
<feature type="non-terminal residue" evidence="1">
    <location>
        <position position="62"/>
    </location>
</feature>
<keyword evidence="2" id="KW-1185">Reference proteome</keyword>
<organism evidence="1 2">
    <name type="scientific">Funneliformis mosseae</name>
    <name type="common">Endomycorrhizal fungus</name>
    <name type="synonym">Glomus mosseae</name>
    <dbReference type="NCBI Taxonomy" id="27381"/>
    <lineage>
        <taxon>Eukaryota</taxon>
        <taxon>Fungi</taxon>
        <taxon>Fungi incertae sedis</taxon>
        <taxon>Mucoromycota</taxon>
        <taxon>Glomeromycotina</taxon>
        <taxon>Glomeromycetes</taxon>
        <taxon>Glomerales</taxon>
        <taxon>Glomeraceae</taxon>
        <taxon>Funneliformis</taxon>
    </lineage>
</organism>
<comment type="caution">
    <text evidence="1">The sequence shown here is derived from an EMBL/GenBank/DDBJ whole genome shotgun (WGS) entry which is preliminary data.</text>
</comment>
<reference evidence="1" key="1">
    <citation type="submission" date="2021-06" db="EMBL/GenBank/DDBJ databases">
        <authorList>
            <person name="Kallberg Y."/>
            <person name="Tangrot J."/>
            <person name="Rosling A."/>
        </authorList>
    </citation>
    <scope>NUCLEOTIDE SEQUENCE</scope>
    <source>
        <strain evidence="1">87-6 pot B 2015</strain>
    </source>
</reference>
<sequence length="62" mass="7094">MDIKVISELFSDIDGNNDDNASEEDNKRAFKDNALKNFSNDSDEGFQLNFDVSETELEKNNF</sequence>
<evidence type="ECO:0000313" key="1">
    <source>
        <dbReference type="EMBL" id="CAG8652810.1"/>
    </source>
</evidence>
<gene>
    <name evidence="1" type="ORF">FMOSSE_LOCUS11557</name>
</gene>
<protein>
    <submittedName>
        <fullName evidence="1">4533_t:CDS:1</fullName>
    </submittedName>
</protein>
<proteinExistence type="predicted"/>
<dbReference type="AlphaFoldDB" id="A0A9N9DYH8"/>
<feature type="non-terminal residue" evidence="1">
    <location>
        <position position="1"/>
    </location>
</feature>
<accession>A0A9N9DYH8</accession>